<organism evidence="1 2">
    <name type="scientific">Phytophthora megakarya</name>
    <dbReference type="NCBI Taxonomy" id="4795"/>
    <lineage>
        <taxon>Eukaryota</taxon>
        <taxon>Sar</taxon>
        <taxon>Stramenopiles</taxon>
        <taxon>Oomycota</taxon>
        <taxon>Peronosporomycetes</taxon>
        <taxon>Peronosporales</taxon>
        <taxon>Peronosporaceae</taxon>
        <taxon>Phytophthora</taxon>
    </lineage>
</organism>
<reference evidence="2" key="1">
    <citation type="submission" date="2017-03" db="EMBL/GenBank/DDBJ databases">
        <title>Phytopthora megakarya and P. palmivora, two closely related causual agents of cacao black pod achieved similar genome size and gene model numbers by different mechanisms.</title>
        <authorList>
            <person name="Ali S."/>
            <person name="Shao J."/>
            <person name="Larry D.J."/>
            <person name="Kronmiller B."/>
            <person name="Shen D."/>
            <person name="Strem M.D."/>
            <person name="Melnick R.L."/>
            <person name="Guiltinan M.J."/>
            <person name="Tyler B.M."/>
            <person name="Meinhardt L.W."/>
            <person name="Bailey B.A."/>
        </authorList>
    </citation>
    <scope>NUCLEOTIDE SEQUENCE [LARGE SCALE GENOMIC DNA]</scope>
    <source>
        <strain evidence="2">zdho120</strain>
    </source>
</reference>
<evidence type="ECO:0000313" key="2">
    <source>
        <dbReference type="Proteomes" id="UP000198211"/>
    </source>
</evidence>
<gene>
    <name evidence="1" type="ORF">PHMEG_00022550</name>
</gene>
<sequence>VSIFVGNSNSLNGVTEELANQLQLNNIEHSDDIMRVMLGYNQTVQRPKRTTFTVMPVPEGKDVMLGMKWLRENNPDIDWERLLLRPRTPLPRSHLCSWFFLSVLPLV</sequence>
<name>A0A225VKG2_9STRA</name>
<keyword evidence="2" id="KW-1185">Reference proteome</keyword>
<evidence type="ECO:0000313" key="1">
    <source>
        <dbReference type="EMBL" id="OWZ05368.1"/>
    </source>
</evidence>
<protein>
    <recommendedName>
        <fullName evidence="3">Reverse transcriptase</fullName>
    </recommendedName>
</protein>
<dbReference type="Proteomes" id="UP000198211">
    <property type="component" value="Unassembled WGS sequence"/>
</dbReference>
<comment type="caution">
    <text evidence="1">The sequence shown here is derived from an EMBL/GenBank/DDBJ whole genome shotgun (WGS) entry which is preliminary data.</text>
</comment>
<dbReference type="EMBL" id="NBNE01004465">
    <property type="protein sequence ID" value="OWZ05368.1"/>
    <property type="molecule type" value="Genomic_DNA"/>
</dbReference>
<dbReference type="AlphaFoldDB" id="A0A225VKG2"/>
<evidence type="ECO:0008006" key="3">
    <source>
        <dbReference type="Google" id="ProtNLM"/>
    </source>
</evidence>
<proteinExistence type="predicted"/>
<feature type="non-terminal residue" evidence="1">
    <location>
        <position position="1"/>
    </location>
</feature>
<dbReference type="OrthoDB" id="5563411at2759"/>
<accession>A0A225VKG2</accession>